<evidence type="ECO:0000256" key="1">
    <source>
        <dbReference type="ARBA" id="ARBA00001971"/>
    </source>
</evidence>
<reference evidence="16" key="1">
    <citation type="submission" date="2023-01" db="EMBL/GenBank/DDBJ databases">
        <title>Key to firefly adult light organ development and bioluminescence: homeobox transcription factors regulate luciferase expression and transportation to peroxisome.</title>
        <authorList>
            <person name="Fu X."/>
        </authorList>
    </citation>
    <scope>NUCLEOTIDE SEQUENCE [LARGE SCALE GENOMIC DNA]</scope>
</reference>
<protein>
    <recommendedName>
        <fullName evidence="17">Cytochrome P450</fullName>
    </recommendedName>
</protein>
<evidence type="ECO:0000256" key="11">
    <source>
        <dbReference type="ARBA" id="ARBA00023033"/>
    </source>
</evidence>
<evidence type="ECO:0000256" key="13">
    <source>
        <dbReference type="PIRSR" id="PIRSR602401-1"/>
    </source>
</evidence>
<proteinExistence type="inferred from homology"/>
<evidence type="ECO:0000256" key="9">
    <source>
        <dbReference type="ARBA" id="ARBA00023002"/>
    </source>
</evidence>
<evidence type="ECO:0000256" key="7">
    <source>
        <dbReference type="ARBA" id="ARBA00022824"/>
    </source>
</evidence>
<dbReference type="InterPro" id="IPR050476">
    <property type="entry name" value="Insect_CytP450_Detox"/>
</dbReference>
<evidence type="ECO:0000256" key="10">
    <source>
        <dbReference type="ARBA" id="ARBA00023004"/>
    </source>
</evidence>
<comment type="cofactor">
    <cofactor evidence="1 13">
        <name>heme</name>
        <dbReference type="ChEBI" id="CHEBI:30413"/>
    </cofactor>
</comment>
<dbReference type="SUPFAM" id="SSF48264">
    <property type="entry name" value="Cytochrome P450"/>
    <property type="match status" value="1"/>
</dbReference>
<evidence type="ECO:0000256" key="2">
    <source>
        <dbReference type="ARBA" id="ARBA00004174"/>
    </source>
</evidence>
<evidence type="ECO:0000256" key="3">
    <source>
        <dbReference type="ARBA" id="ARBA00004406"/>
    </source>
</evidence>
<dbReference type="FunFam" id="1.10.630.10:FF:000042">
    <property type="entry name" value="Cytochrome P450"/>
    <property type="match status" value="1"/>
</dbReference>
<keyword evidence="10 13" id="KW-0408">Iron</keyword>
<accession>A0AAN7P5B4</accession>
<keyword evidence="7" id="KW-0256">Endoplasmic reticulum</keyword>
<dbReference type="Pfam" id="PF00067">
    <property type="entry name" value="p450"/>
    <property type="match status" value="1"/>
</dbReference>
<dbReference type="CDD" id="cd11056">
    <property type="entry name" value="CYP6-like"/>
    <property type="match status" value="1"/>
</dbReference>
<dbReference type="GO" id="GO:0020037">
    <property type="term" value="F:heme binding"/>
    <property type="evidence" value="ECO:0007669"/>
    <property type="project" value="InterPro"/>
</dbReference>
<sequence>MWPFVVIAVLVTAFCYIKLSKVYKYWDEQGVAYEKPVFMLGNLASSILRTKSSRDILASVYKKFSDHRYVGLYQFHEPVLLIRDLELIKQITVKDFDVFPDHKTFLPANVDALWGKNLFQMSSKDGWQSMRATLSPAFTSSKMKVLYVLMQDCTERFIKHFKNQNQSVSINAKDVFTRFANDIIGTSAFGINCNSMENQDNEFYLMGKEATDFSGFKILKFAMYGISPTIMKIFGIKIFNKKVSSFFRKIIKETLDYRKKRNIIRPDMIHLMMEAQKLQESLEENKTNKHSTELTDESMTAQALIFFTAGFETISSAMSFVVYELGVHPDIQEKLYQEICQSVINKESVTYETLSMMKYLECVVSESLRLHSAVAVLDRKCIKPYTIHPVLSHEKPLHLKEGSLIWIPNDAIQHDEKYFPNPEKFDPERFSNDNKHKIVPFTYLPFGTGPRNCIGSRFALLEIKLMLVELLQNFEIVPNEKTQIPLKLSKSNFNAIPDDGIWLTLQPRVMNN</sequence>
<evidence type="ECO:0000313" key="15">
    <source>
        <dbReference type="EMBL" id="KAK4875636.1"/>
    </source>
</evidence>
<dbReference type="PANTHER" id="PTHR24292">
    <property type="entry name" value="CYTOCHROME P450"/>
    <property type="match status" value="1"/>
</dbReference>
<evidence type="ECO:0000256" key="12">
    <source>
        <dbReference type="ARBA" id="ARBA00023136"/>
    </source>
</evidence>
<keyword evidence="12" id="KW-0472">Membrane</keyword>
<dbReference type="PROSITE" id="PS00086">
    <property type="entry name" value="CYTOCHROME_P450"/>
    <property type="match status" value="1"/>
</dbReference>
<comment type="subcellular location">
    <subcellularLocation>
        <location evidence="3">Endoplasmic reticulum membrane</location>
        <topology evidence="3">Peripheral membrane protein</topology>
    </subcellularLocation>
    <subcellularLocation>
        <location evidence="2">Microsome membrane</location>
        <topology evidence="2">Peripheral membrane protein</topology>
    </subcellularLocation>
</comment>
<dbReference type="EMBL" id="JARPUR010000005">
    <property type="protein sequence ID" value="KAK4875636.1"/>
    <property type="molecule type" value="Genomic_DNA"/>
</dbReference>
<keyword evidence="5 13" id="KW-0349">Heme</keyword>
<comment type="caution">
    <text evidence="15">The sequence shown here is derived from an EMBL/GenBank/DDBJ whole genome shotgun (WGS) entry which is preliminary data.</text>
</comment>
<dbReference type="PRINTS" id="PR00385">
    <property type="entry name" value="P450"/>
</dbReference>
<dbReference type="InterPro" id="IPR001128">
    <property type="entry name" value="Cyt_P450"/>
</dbReference>
<keyword evidence="6 13" id="KW-0479">Metal-binding</keyword>
<evidence type="ECO:0000256" key="14">
    <source>
        <dbReference type="RuleBase" id="RU000461"/>
    </source>
</evidence>
<dbReference type="GO" id="GO:0005789">
    <property type="term" value="C:endoplasmic reticulum membrane"/>
    <property type="evidence" value="ECO:0007669"/>
    <property type="project" value="UniProtKB-SubCell"/>
</dbReference>
<dbReference type="InterPro" id="IPR036396">
    <property type="entry name" value="Cyt_P450_sf"/>
</dbReference>
<keyword evidence="8" id="KW-0492">Microsome</keyword>
<dbReference type="GO" id="GO:0016705">
    <property type="term" value="F:oxidoreductase activity, acting on paired donors, with incorporation or reduction of molecular oxygen"/>
    <property type="evidence" value="ECO:0007669"/>
    <property type="project" value="InterPro"/>
</dbReference>
<keyword evidence="16" id="KW-1185">Reference proteome</keyword>
<comment type="similarity">
    <text evidence="4 14">Belongs to the cytochrome P450 family.</text>
</comment>
<evidence type="ECO:0000256" key="8">
    <source>
        <dbReference type="ARBA" id="ARBA00022848"/>
    </source>
</evidence>
<dbReference type="Gene3D" id="1.10.630.10">
    <property type="entry name" value="Cytochrome P450"/>
    <property type="match status" value="1"/>
</dbReference>
<organism evidence="15 16">
    <name type="scientific">Aquatica leii</name>
    <dbReference type="NCBI Taxonomy" id="1421715"/>
    <lineage>
        <taxon>Eukaryota</taxon>
        <taxon>Metazoa</taxon>
        <taxon>Ecdysozoa</taxon>
        <taxon>Arthropoda</taxon>
        <taxon>Hexapoda</taxon>
        <taxon>Insecta</taxon>
        <taxon>Pterygota</taxon>
        <taxon>Neoptera</taxon>
        <taxon>Endopterygota</taxon>
        <taxon>Coleoptera</taxon>
        <taxon>Polyphaga</taxon>
        <taxon>Elateriformia</taxon>
        <taxon>Elateroidea</taxon>
        <taxon>Lampyridae</taxon>
        <taxon>Luciolinae</taxon>
        <taxon>Aquatica</taxon>
    </lineage>
</organism>
<dbReference type="InterPro" id="IPR002401">
    <property type="entry name" value="Cyt_P450_E_grp-I"/>
</dbReference>
<dbReference type="InterPro" id="IPR017972">
    <property type="entry name" value="Cyt_P450_CS"/>
</dbReference>
<feature type="binding site" description="axial binding residue" evidence="13">
    <location>
        <position position="453"/>
    </location>
    <ligand>
        <name>heme</name>
        <dbReference type="ChEBI" id="CHEBI:30413"/>
    </ligand>
    <ligandPart>
        <name>Fe</name>
        <dbReference type="ChEBI" id="CHEBI:18248"/>
    </ligandPart>
</feature>
<dbReference type="AlphaFoldDB" id="A0AAN7P5B4"/>
<keyword evidence="11 14" id="KW-0503">Monooxygenase</keyword>
<name>A0AAN7P5B4_9COLE</name>
<dbReference type="PANTHER" id="PTHR24292:SF54">
    <property type="entry name" value="CYP9F3-RELATED"/>
    <property type="match status" value="1"/>
</dbReference>
<evidence type="ECO:0000256" key="5">
    <source>
        <dbReference type="ARBA" id="ARBA00022617"/>
    </source>
</evidence>
<dbReference type="Proteomes" id="UP001353858">
    <property type="component" value="Unassembled WGS sequence"/>
</dbReference>
<dbReference type="GO" id="GO:0004497">
    <property type="term" value="F:monooxygenase activity"/>
    <property type="evidence" value="ECO:0007669"/>
    <property type="project" value="UniProtKB-KW"/>
</dbReference>
<evidence type="ECO:0000313" key="16">
    <source>
        <dbReference type="Proteomes" id="UP001353858"/>
    </source>
</evidence>
<dbReference type="PRINTS" id="PR00463">
    <property type="entry name" value="EP450I"/>
</dbReference>
<keyword evidence="9 14" id="KW-0560">Oxidoreductase</keyword>
<evidence type="ECO:0008006" key="17">
    <source>
        <dbReference type="Google" id="ProtNLM"/>
    </source>
</evidence>
<gene>
    <name evidence="15" type="ORF">RN001_012058</name>
</gene>
<evidence type="ECO:0000256" key="6">
    <source>
        <dbReference type="ARBA" id="ARBA00022723"/>
    </source>
</evidence>
<evidence type="ECO:0000256" key="4">
    <source>
        <dbReference type="ARBA" id="ARBA00010617"/>
    </source>
</evidence>
<dbReference type="GO" id="GO:0005506">
    <property type="term" value="F:iron ion binding"/>
    <property type="evidence" value="ECO:0007669"/>
    <property type="project" value="InterPro"/>
</dbReference>